<dbReference type="Pfam" id="PF03781">
    <property type="entry name" value="FGE-sulfatase"/>
    <property type="match status" value="1"/>
</dbReference>
<protein>
    <submittedName>
        <fullName evidence="3">Formylglycine-generating enzyme, required for sulfatase activity, contains SUMF1/FGE domain</fullName>
    </submittedName>
</protein>
<feature type="compositionally biased region" description="Polar residues" evidence="1">
    <location>
        <begin position="66"/>
        <end position="77"/>
    </location>
</feature>
<gene>
    <name evidence="3" type="ORF">SAMN02745206_01172</name>
</gene>
<evidence type="ECO:0000259" key="2">
    <source>
        <dbReference type="Pfam" id="PF03781"/>
    </source>
</evidence>
<dbReference type="SUPFAM" id="SSF56436">
    <property type="entry name" value="C-type lectin-like"/>
    <property type="match status" value="1"/>
</dbReference>
<dbReference type="AlphaFoldDB" id="A0A1M4Y101"/>
<dbReference type="PANTHER" id="PTHR23150">
    <property type="entry name" value="SULFATASE MODIFYING FACTOR 1, 2"/>
    <property type="match status" value="1"/>
</dbReference>
<keyword evidence="4" id="KW-1185">Reference proteome</keyword>
<dbReference type="InterPro" id="IPR005532">
    <property type="entry name" value="SUMF_dom"/>
</dbReference>
<feature type="region of interest" description="Disordered" evidence="1">
    <location>
        <begin position="334"/>
        <end position="354"/>
    </location>
</feature>
<evidence type="ECO:0000313" key="4">
    <source>
        <dbReference type="Proteomes" id="UP000184076"/>
    </source>
</evidence>
<evidence type="ECO:0000313" key="3">
    <source>
        <dbReference type="EMBL" id="SHE99504.1"/>
    </source>
</evidence>
<reference evidence="4" key="1">
    <citation type="submission" date="2016-11" db="EMBL/GenBank/DDBJ databases">
        <authorList>
            <person name="Varghese N."/>
            <person name="Submissions S."/>
        </authorList>
    </citation>
    <scope>NUCLEOTIDE SEQUENCE [LARGE SCALE GENOMIC DNA]</scope>
    <source>
        <strain evidence="4">DSM 9756</strain>
    </source>
</reference>
<dbReference type="InterPro" id="IPR042095">
    <property type="entry name" value="SUMF_sf"/>
</dbReference>
<proteinExistence type="predicted"/>
<sequence length="354" mass="40220">MKRWLVWIILAALVAAGILFILGEHPAREWESRGISFFQRFLDAKETARKALGRFLPRSRSDHQPESPTSGQDNGPSVSVWEEPITGMHFVRIPAGCFRMGSDAGETGRDRDEGPMHEVCLDGFWMSQYEVTRGQFRTFVEKTGYVTDAEREGFSWVYDGKWKKKPGYSWRRPGFAQDDDHPVVHVSLNDALAMARWLSEQSPGTFAVPTEAQWEYACRAGTVTARFWGEDPEDACAFANVADETARKQFPVWETHPCSDGFVFTAPVGSFRPNGFALYDMLGNVWEWCADVYDPDGYRNHAEKNPVVEKGGTARVVRGGSWYSRPRYVRSASRDQLSLPGRRSQDQGFRLIRR</sequence>
<dbReference type="RefSeq" id="WP_178371920.1">
    <property type="nucleotide sequence ID" value="NZ_FQVB01000009.1"/>
</dbReference>
<evidence type="ECO:0000256" key="1">
    <source>
        <dbReference type="SAM" id="MobiDB-lite"/>
    </source>
</evidence>
<dbReference type="GO" id="GO:0120147">
    <property type="term" value="F:formylglycine-generating oxidase activity"/>
    <property type="evidence" value="ECO:0007669"/>
    <property type="project" value="TreeGrafter"/>
</dbReference>
<dbReference type="STRING" id="1121391.SAMN02745206_01172"/>
<dbReference type="InterPro" id="IPR016187">
    <property type="entry name" value="CTDL_fold"/>
</dbReference>
<dbReference type="EMBL" id="FQVB01000009">
    <property type="protein sequence ID" value="SHE99504.1"/>
    <property type="molecule type" value="Genomic_DNA"/>
</dbReference>
<feature type="region of interest" description="Disordered" evidence="1">
    <location>
        <begin position="55"/>
        <end position="78"/>
    </location>
</feature>
<organism evidence="3 4">
    <name type="scientific">Desulfacinum infernum DSM 9756</name>
    <dbReference type="NCBI Taxonomy" id="1121391"/>
    <lineage>
        <taxon>Bacteria</taxon>
        <taxon>Pseudomonadati</taxon>
        <taxon>Thermodesulfobacteriota</taxon>
        <taxon>Syntrophobacteria</taxon>
        <taxon>Syntrophobacterales</taxon>
        <taxon>Syntrophobacteraceae</taxon>
        <taxon>Desulfacinum</taxon>
    </lineage>
</organism>
<dbReference type="Gene3D" id="3.90.1580.10">
    <property type="entry name" value="paralog of FGE (formylglycine-generating enzyme)"/>
    <property type="match status" value="1"/>
</dbReference>
<dbReference type="Proteomes" id="UP000184076">
    <property type="component" value="Unassembled WGS sequence"/>
</dbReference>
<dbReference type="PANTHER" id="PTHR23150:SF19">
    <property type="entry name" value="FORMYLGLYCINE-GENERATING ENZYME"/>
    <property type="match status" value="1"/>
</dbReference>
<dbReference type="InterPro" id="IPR051043">
    <property type="entry name" value="Sulfatase_Mod_Factor_Kinase"/>
</dbReference>
<accession>A0A1M4Y101</accession>
<name>A0A1M4Y101_9BACT</name>
<feature type="domain" description="Sulfatase-modifying factor enzyme-like" evidence="2">
    <location>
        <begin position="89"/>
        <end position="353"/>
    </location>
</feature>